<dbReference type="Proteomes" id="UP000035704">
    <property type="component" value="Chromosome"/>
</dbReference>
<dbReference type="GO" id="GO:0005886">
    <property type="term" value="C:plasma membrane"/>
    <property type="evidence" value="ECO:0007669"/>
    <property type="project" value="TreeGrafter"/>
</dbReference>
<dbReference type="Pfam" id="PF03956">
    <property type="entry name" value="Lys_export"/>
    <property type="match status" value="1"/>
</dbReference>
<proteinExistence type="predicted"/>
<dbReference type="STRING" id="84022.CACET_c18020"/>
<dbReference type="PANTHER" id="PTHR35804:SF1">
    <property type="entry name" value="LYSINE EXPORTER LYSO"/>
    <property type="match status" value="1"/>
</dbReference>
<reference evidence="1 2" key="1">
    <citation type="submission" date="2014-10" db="EMBL/GenBank/DDBJ databases">
        <title>Genome sequence of Clostridium aceticum DSM 1496.</title>
        <authorList>
            <person name="Poehlein A."/>
            <person name="Schiel-Bengelsdorf B."/>
            <person name="Gottschalk G."/>
            <person name="Duerre P."/>
            <person name="Daniel R."/>
        </authorList>
    </citation>
    <scope>NUCLEOTIDE SEQUENCE [LARGE SCALE GENOMIC DNA]</scope>
    <source>
        <strain evidence="1 2">DSM 1496</strain>
    </source>
</reference>
<dbReference type="PATRIC" id="fig|84022.5.peg.3259"/>
<organism evidence="1 2">
    <name type="scientific">Clostridium aceticum</name>
    <dbReference type="NCBI Taxonomy" id="84022"/>
    <lineage>
        <taxon>Bacteria</taxon>
        <taxon>Bacillati</taxon>
        <taxon>Bacillota</taxon>
        <taxon>Clostridia</taxon>
        <taxon>Eubacteriales</taxon>
        <taxon>Clostridiaceae</taxon>
        <taxon>Clostridium</taxon>
    </lineage>
</organism>
<dbReference type="AlphaFoldDB" id="A0A0D8IDD7"/>
<name>A0A0D8IDD7_9CLOT</name>
<protein>
    <submittedName>
        <fullName evidence="1">Uncharacterized protein</fullName>
    </submittedName>
</protein>
<dbReference type="RefSeq" id="WP_044823955.1">
    <property type="nucleotide sequence ID" value="NZ_CP009687.1"/>
</dbReference>
<evidence type="ECO:0000313" key="2">
    <source>
        <dbReference type="Proteomes" id="UP000035704"/>
    </source>
</evidence>
<dbReference type="InterPro" id="IPR005642">
    <property type="entry name" value="LysO"/>
</dbReference>
<gene>
    <name evidence="1" type="ORF">CACET_c18020</name>
</gene>
<keyword evidence="2" id="KW-1185">Reference proteome</keyword>
<dbReference type="EMBL" id="CP009687">
    <property type="protein sequence ID" value="AKL95250.1"/>
    <property type="molecule type" value="Genomic_DNA"/>
</dbReference>
<dbReference type="GO" id="GO:0015661">
    <property type="term" value="F:L-lysine efflux transmembrane transporter activity"/>
    <property type="evidence" value="ECO:0007669"/>
    <property type="project" value="InterPro"/>
</dbReference>
<evidence type="ECO:0000313" key="1">
    <source>
        <dbReference type="EMBL" id="AKL95250.1"/>
    </source>
</evidence>
<dbReference type="KEGG" id="cace:CACET_c18020"/>
<dbReference type="PANTHER" id="PTHR35804">
    <property type="entry name" value="LYSINE EXPORTER LYSO"/>
    <property type="match status" value="1"/>
</dbReference>
<dbReference type="OrthoDB" id="371078at2"/>
<sequence length="199" mass="21084">MTFKIMLSVVLGIALGVSVFPQNMEIYMGTMIDIGLCLLLFFVGIDIGKQGDLFKKIKKIGFKVLWVPFMVAIGSITGTIFGGILLKIPINQAAAIGAGFGWYSLSAIELSKHSAELGALAFITNVSREVIAIISIPFIAKYIGKLEAIAPAGATAMDTTLPIIAKSTDGNVAMISFLTGVVLSALVPILVPTFMMVLK</sequence>
<accession>A0A0D8IDD7</accession>